<evidence type="ECO:0000256" key="9">
    <source>
        <dbReference type="RuleBase" id="RU003945"/>
    </source>
</evidence>
<evidence type="ECO:0000313" key="13">
    <source>
        <dbReference type="EMBL" id="KAG8628613.1"/>
    </source>
</evidence>
<accession>A0A8K0LAC9</accession>
<dbReference type="PANTHER" id="PTHR12428:SF66">
    <property type="entry name" value="MITOCHONDRIAL INNER MEMBRANE PROTEIN OXA1L"/>
    <property type="match status" value="1"/>
</dbReference>
<comment type="subcellular location">
    <subcellularLocation>
        <location evidence="9">Membrane</location>
        <topology evidence="9">Multi-pass membrane protein</topology>
    </subcellularLocation>
    <subcellularLocation>
        <location evidence="1">Mitochondrion inner membrane</location>
        <topology evidence="1">Multi-pass membrane protein</topology>
    </subcellularLocation>
</comment>
<evidence type="ECO:0000256" key="1">
    <source>
        <dbReference type="ARBA" id="ARBA00004448"/>
    </source>
</evidence>
<dbReference type="AlphaFoldDB" id="A0A8K0LAC9"/>
<reference evidence="13" key="1">
    <citation type="submission" date="2021-07" db="EMBL/GenBank/DDBJ databases">
        <title>Elsinoe batatas strain:CRI-CJ2 Genome sequencing and assembly.</title>
        <authorList>
            <person name="Huang L."/>
        </authorList>
    </citation>
    <scope>NUCLEOTIDE SEQUENCE</scope>
    <source>
        <strain evidence="13">CRI-CJ2</strain>
    </source>
</reference>
<dbReference type="CDD" id="cd20069">
    <property type="entry name" value="5TM_Oxa1-like"/>
    <property type="match status" value="1"/>
</dbReference>
<evidence type="ECO:0000256" key="6">
    <source>
        <dbReference type="ARBA" id="ARBA00022989"/>
    </source>
</evidence>
<keyword evidence="3 9" id="KW-0812">Transmembrane</keyword>
<sequence length="572" mass="62848">MMPSRGAQLGLRAIKTTQYRPIHSTRMFSSSTSRAFLLPSTRPIIAQRSLLEQKRSISWNPTTWWPSNNESKPFSEIHASTTSSTPTPATTAPASSTPSSITQNPAAQSTASQANATTPIEQATPTATESSPLSNLTEVNTPDVSTIPLPVEEIGYLKSLGLEYSYGPTATVEWLLEHIHVYTGLPWWGSIAITAALIRLSFTPLLMKTSDNQARMSHIQPELNKLNKAMMTAYRAQDNNATNLARTEMQNLRLRAGVSFQPMILNLGVNMVFAIASLKLLRAMIALPVPGFLNGGALWFTDLTVADPYYLLPLMMAGTIHGVFRFGADPSMQLQNSPGMRKFMLYGLPSIVFFSMAWFSAALNLWFASAGVVSITVGKLLQNPAFRDRFGLMQPPPPGHNKGGSGMMSMFNQDEADAPKKTIDVENINKSSIGGVEYQAPRVNSKASATTTAANGASNSGGRRIYKNSAYGTSTASASNAASIAARRSSPSEEEVQPAPEPEKSLVDRFYNNVTGKLNDFGDAYNNMWTKFRRFRGQMAPHDGSSRNKDYLKRAEEYEKRYQKRQEMKKQR</sequence>
<dbReference type="Pfam" id="PF02096">
    <property type="entry name" value="60KD_IMP"/>
    <property type="match status" value="1"/>
</dbReference>
<name>A0A8K0LAC9_9PEZI</name>
<proteinExistence type="inferred from homology"/>
<dbReference type="EMBL" id="JAESVG020000004">
    <property type="protein sequence ID" value="KAG8628613.1"/>
    <property type="molecule type" value="Genomic_DNA"/>
</dbReference>
<organism evidence="13 14">
    <name type="scientific">Elsinoe batatas</name>
    <dbReference type="NCBI Taxonomy" id="2601811"/>
    <lineage>
        <taxon>Eukaryota</taxon>
        <taxon>Fungi</taxon>
        <taxon>Dikarya</taxon>
        <taxon>Ascomycota</taxon>
        <taxon>Pezizomycotina</taxon>
        <taxon>Dothideomycetes</taxon>
        <taxon>Dothideomycetidae</taxon>
        <taxon>Myriangiales</taxon>
        <taxon>Elsinoaceae</taxon>
        <taxon>Elsinoe</taxon>
    </lineage>
</organism>
<feature type="region of interest" description="Disordered" evidence="10">
    <location>
        <begin position="60"/>
        <end position="115"/>
    </location>
</feature>
<feature type="transmembrane region" description="Helical" evidence="11">
    <location>
        <begin position="340"/>
        <end position="359"/>
    </location>
</feature>
<dbReference type="GO" id="GO:0032977">
    <property type="term" value="F:membrane insertase activity"/>
    <property type="evidence" value="ECO:0007669"/>
    <property type="project" value="InterPro"/>
</dbReference>
<feature type="domain" description="Membrane insertase YidC/Oxa/ALB C-terminal" evidence="12">
    <location>
        <begin position="187"/>
        <end position="376"/>
    </location>
</feature>
<feature type="compositionally biased region" description="Polar residues" evidence="10">
    <location>
        <begin position="60"/>
        <end position="72"/>
    </location>
</feature>
<evidence type="ECO:0000256" key="7">
    <source>
        <dbReference type="ARBA" id="ARBA00023128"/>
    </source>
</evidence>
<comment type="caution">
    <text evidence="13">The sequence shown here is derived from an EMBL/GenBank/DDBJ whole genome shotgun (WGS) entry which is preliminary data.</text>
</comment>
<dbReference type="GO" id="GO:0032979">
    <property type="term" value="P:protein insertion into mitochondrial inner membrane from matrix"/>
    <property type="evidence" value="ECO:0007669"/>
    <property type="project" value="TreeGrafter"/>
</dbReference>
<gene>
    <name evidence="13" type="ORF">KVT40_004486</name>
</gene>
<evidence type="ECO:0000256" key="8">
    <source>
        <dbReference type="ARBA" id="ARBA00023136"/>
    </source>
</evidence>
<keyword evidence="8 11" id="KW-0472">Membrane</keyword>
<evidence type="ECO:0000313" key="14">
    <source>
        <dbReference type="Proteomes" id="UP000809789"/>
    </source>
</evidence>
<dbReference type="PANTHER" id="PTHR12428">
    <property type="entry name" value="OXA1"/>
    <property type="match status" value="1"/>
</dbReference>
<dbReference type="InterPro" id="IPR028055">
    <property type="entry name" value="YidC/Oxa/ALB_C"/>
</dbReference>
<comment type="similarity">
    <text evidence="2 9">Belongs to the OXA1/ALB3/YidC family.</text>
</comment>
<dbReference type="InterPro" id="IPR001708">
    <property type="entry name" value="YidC/ALB3/OXA1/COX18"/>
</dbReference>
<evidence type="ECO:0000256" key="2">
    <source>
        <dbReference type="ARBA" id="ARBA00009877"/>
    </source>
</evidence>
<feature type="compositionally biased region" description="Basic and acidic residues" evidence="10">
    <location>
        <begin position="544"/>
        <end position="572"/>
    </location>
</feature>
<evidence type="ECO:0000259" key="12">
    <source>
        <dbReference type="Pfam" id="PF02096"/>
    </source>
</evidence>
<feature type="compositionally biased region" description="Low complexity" evidence="10">
    <location>
        <begin position="79"/>
        <end position="115"/>
    </location>
</feature>
<evidence type="ECO:0000256" key="4">
    <source>
        <dbReference type="ARBA" id="ARBA00022792"/>
    </source>
</evidence>
<evidence type="ECO:0000256" key="11">
    <source>
        <dbReference type="SAM" id="Phobius"/>
    </source>
</evidence>
<dbReference type="OrthoDB" id="2148490at2759"/>
<feature type="transmembrane region" description="Helical" evidence="11">
    <location>
        <begin position="309"/>
        <end position="328"/>
    </location>
</feature>
<evidence type="ECO:0000256" key="10">
    <source>
        <dbReference type="SAM" id="MobiDB-lite"/>
    </source>
</evidence>
<keyword evidence="7" id="KW-0496">Mitochondrion</keyword>
<feature type="transmembrane region" description="Helical" evidence="11">
    <location>
        <begin position="263"/>
        <end position="289"/>
    </location>
</feature>
<evidence type="ECO:0000256" key="3">
    <source>
        <dbReference type="ARBA" id="ARBA00022692"/>
    </source>
</evidence>
<feature type="region of interest" description="Disordered" evidence="10">
    <location>
        <begin position="538"/>
        <end position="572"/>
    </location>
</feature>
<keyword evidence="14" id="KW-1185">Reference proteome</keyword>
<keyword evidence="6 11" id="KW-1133">Transmembrane helix</keyword>
<feature type="transmembrane region" description="Helical" evidence="11">
    <location>
        <begin position="185"/>
        <end position="207"/>
    </location>
</feature>
<feature type="region of interest" description="Disordered" evidence="10">
    <location>
        <begin position="444"/>
        <end position="505"/>
    </location>
</feature>
<dbReference type="Proteomes" id="UP000809789">
    <property type="component" value="Unassembled WGS sequence"/>
</dbReference>
<protein>
    <recommendedName>
        <fullName evidence="12">Membrane insertase YidC/Oxa/ALB C-terminal domain-containing protein</fullName>
    </recommendedName>
</protein>
<keyword evidence="5" id="KW-0809">Transit peptide</keyword>
<feature type="compositionally biased region" description="Low complexity" evidence="10">
    <location>
        <begin position="444"/>
        <end position="489"/>
    </location>
</feature>
<dbReference type="GO" id="GO:0005743">
    <property type="term" value="C:mitochondrial inner membrane"/>
    <property type="evidence" value="ECO:0007669"/>
    <property type="project" value="UniProtKB-SubCell"/>
</dbReference>
<evidence type="ECO:0000256" key="5">
    <source>
        <dbReference type="ARBA" id="ARBA00022946"/>
    </source>
</evidence>
<keyword evidence="4" id="KW-0999">Mitochondrion inner membrane</keyword>